<comment type="caution">
    <text evidence="6">The sequence shown here is derived from an EMBL/GenBank/DDBJ whole genome shotgun (WGS) entry which is preliminary data.</text>
</comment>
<gene>
    <name evidence="6" type="ORF">GCM10007876_23660</name>
</gene>
<feature type="transmembrane region" description="Helical" evidence="5">
    <location>
        <begin position="88"/>
        <end position="118"/>
    </location>
</feature>
<keyword evidence="4 5" id="KW-0472">Membrane</keyword>
<evidence type="ECO:0000256" key="5">
    <source>
        <dbReference type="SAM" id="Phobius"/>
    </source>
</evidence>
<dbReference type="GO" id="GO:0012505">
    <property type="term" value="C:endomembrane system"/>
    <property type="evidence" value="ECO:0007669"/>
    <property type="project" value="UniProtKB-SubCell"/>
</dbReference>
<evidence type="ECO:0000256" key="4">
    <source>
        <dbReference type="ARBA" id="ARBA00023136"/>
    </source>
</evidence>
<dbReference type="Proteomes" id="UP001161389">
    <property type="component" value="Unassembled WGS sequence"/>
</dbReference>
<proteinExistence type="predicted"/>
<dbReference type="GO" id="GO:0016740">
    <property type="term" value="F:transferase activity"/>
    <property type="evidence" value="ECO:0007669"/>
    <property type="project" value="UniProtKB-ARBA"/>
</dbReference>
<evidence type="ECO:0000256" key="2">
    <source>
        <dbReference type="ARBA" id="ARBA00022692"/>
    </source>
</evidence>
<keyword evidence="2 5" id="KW-0812">Transmembrane</keyword>
<dbReference type="Gene3D" id="1.20.120.1630">
    <property type="match status" value="1"/>
</dbReference>
<comment type="subcellular location">
    <subcellularLocation>
        <location evidence="1">Endomembrane system</location>
        <topology evidence="1">Multi-pass membrane protein</topology>
    </subcellularLocation>
</comment>
<dbReference type="PANTHER" id="PTHR12714:SF24">
    <property type="entry name" value="SLR1182 PROTEIN"/>
    <property type="match status" value="1"/>
</dbReference>
<organism evidence="6 7">
    <name type="scientific">Litoribrevibacter albus</name>
    <dbReference type="NCBI Taxonomy" id="1473156"/>
    <lineage>
        <taxon>Bacteria</taxon>
        <taxon>Pseudomonadati</taxon>
        <taxon>Pseudomonadota</taxon>
        <taxon>Gammaproteobacteria</taxon>
        <taxon>Oceanospirillales</taxon>
        <taxon>Oceanospirillaceae</taxon>
        <taxon>Litoribrevibacter</taxon>
    </lineage>
</organism>
<dbReference type="InterPro" id="IPR007318">
    <property type="entry name" value="Phopholipid_MeTrfase"/>
</dbReference>
<dbReference type="PANTHER" id="PTHR12714">
    <property type="entry name" value="PROTEIN-S ISOPRENYLCYSTEINE O-METHYLTRANSFERASE"/>
    <property type="match status" value="1"/>
</dbReference>
<dbReference type="EMBL" id="BSNM01000014">
    <property type="protein sequence ID" value="GLQ31887.1"/>
    <property type="molecule type" value="Genomic_DNA"/>
</dbReference>
<reference evidence="6" key="2">
    <citation type="submission" date="2023-01" db="EMBL/GenBank/DDBJ databases">
        <title>Draft genome sequence of Litoribrevibacter albus strain NBRC 110071.</title>
        <authorList>
            <person name="Sun Q."/>
            <person name="Mori K."/>
        </authorList>
    </citation>
    <scope>NUCLEOTIDE SEQUENCE</scope>
    <source>
        <strain evidence="6">NBRC 110071</strain>
    </source>
</reference>
<evidence type="ECO:0000256" key="1">
    <source>
        <dbReference type="ARBA" id="ARBA00004127"/>
    </source>
</evidence>
<reference evidence="6" key="1">
    <citation type="journal article" date="2014" name="Int. J. Syst. Evol. Microbiol.">
        <title>Complete genome sequence of Corynebacterium casei LMG S-19264T (=DSM 44701T), isolated from a smear-ripened cheese.</title>
        <authorList>
            <consortium name="US DOE Joint Genome Institute (JGI-PGF)"/>
            <person name="Walter F."/>
            <person name="Albersmeier A."/>
            <person name="Kalinowski J."/>
            <person name="Ruckert C."/>
        </authorList>
    </citation>
    <scope>NUCLEOTIDE SEQUENCE</scope>
    <source>
        <strain evidence="6">NBRC 110071</strain>
    </source>
</reference>
<accession>A0AA37W6E6</accession>
<feature type="transmembrane region" description="Helical" evidence="5">
    <location>
        <begin position="31"/>
        <end position="50"/>
    </location>
</feature>
<dbReference type="AlphaFoldDB" id="A0AA37W6E6"/>
<evidence type="ECO:0000313" key="7">
    <source>
        <dbReference type="Proteomes" id="UP001161389"/>
    </source>
</evidence>
<sequence length="149" mass="16881">MDLKIPPLALLVIAILGQVELSDFLPLYSLGLVPLWIPILWVSIGVLLALSGVVEFRKKSTTVNPMKPDEASSLVTSGIFKYTRNPMYLGMTLVLIGGTFYFSELSTLIAGVFFVLYINQFQIKPEELIMQEKYGDSFKEYRAKVRRWL</sequence>
<dbReference type="RefSeq" id="WP_284381661.1">
    <property type="nucleotide sequence ID" value="NZ_BSNM01000014.1"/>
</dbReference>
<name>A0AA37W6E6_9GAMM</name>
<protein>
    <submittedName>
        <fullName evidence="6">Membrane protein</fullName>
    </submittedName>
</protein>
<evidence type="ECO:0000313" key="6">
    <source>
        <dbReference type="EMBL" id="GLQ31887.1"/>
    </source>
</evidence>
<keyword evidence="3 5" id="KW-1133">Transmembrane helix</keyword>
<evidence type="ECO:0000256" key="3">
    <source>
        <dbReference type="ARBA" id="ARBA00022989"/>
    </source>
</evidence>
<keyword evidence="7" id="KW-1185">Reference proteome</keyword>
<dbReference type="Pfam" id="PF04191">
    <property type="entry name" value="PEMT"/>
    <property type="match status" value="1"/>
</dbReference>